<dbReference type="Proteomes" id="UP000218899">
    <property type="component" value="Chromosome"/>
</dbReference>
<protein>
    <submittedName>
        <fullName evidence="2">Uncharacterized protein</fullName>
    </submittedName>
</protein>
<evidence type="ECO:0000256" key="1">
    <source>
        <dbReference type="SAM" id="Phobius"/>
    </source>
</evidence>
<keyword evidence="1" id="KW-0812">Transmembrane</keyword>
<gene>
    <name evidence="2" type="ORF">SVA_0984</name>
</gene>
<feature type="transmembrane region" description="Helical" evidence="1">
    <location>
        <begin position="98"/>
        <end position="128"/>
    </location>
</feature>
<sequence length="137" mass="15024">MVSEGVKIRAQIDTESVRNVMLVNGGGSVALLALLPAVLGTPLVFGVLLTLAIWLLGLTLAVSHSVLRRKCSLVYEQHGMRPHLGKPRLWIKPNQPWVCWWGWWCLYTSIFAFLIGGAVMVSVGFANIDVLSTSLKP</sequence>
<name>A0A1B4V255_9GAMM</name>
<keyword evidence="1" id="KW-1133">Transmembrane helix</keyword>
<evidence type="ECO:0000313" key="3">
    <source>
        <dbReference type="Proteomes" id="UP000218899"/>
    </source>
</evidence>
<reference evidence="2 3" key="1">
    <citation type="submission" date="2015-08" db="EMBL/GenBank/DDBJ databases">
        <title>Complete genome sequence of Sulfurifustis variabilis.</title>
        <authorList>
            <person name="Miura A."/>
            <person name="Kojima H."/>
            <person name="Fukui M."/>
        </authorList>
    </citation>
    <scope>NUCLEOTIDE SEQUENCE [LARGE SCALE GENOMIC DNA]</scope>
    <source>
        <strain evidence="3">skN76</strain>
    </source>
</reference>
<organism evidence="2 3">
    <name type="scientific">Sulfurifustis variabilis</name>
    <dbReference type="NCBI Taxonomy" id="1675686"/>
    <lineage>
        <taxon>Bacteria</taxon>
        <taxon>Pseudomonadati</taxon>
        <taxon>Pseudomonadota</taxon>
        <taxon>Gammaproteobacteria</taxon>
        <taxon>Acidiferrobacterales</taxon>
        <taxon>Acidiferrobacteraceae</taxon>
        <taxon>Sulfurifustis</taxon>
    </lineage>
</organism>
<dbReference type="AlphaFoldDB" id="A0A1B4V255"/>
<dbReference type="EMBL" id="AP014936">
    <property type="protein sequence ID" value="BAU47563.1"/>
    <property type="molecule type" value="Genomic_DNA"/>
</dbReference>
<accession>A0A1B4V255</accession>
<dbReference type="KEGG" id="sva:SVA_0984"/>
<evidence type="ECO:0000313" key="2">
    <source>
        <dbReference type="EMBL" id="BAU47563.1"/>
    </source>
</evidence>
<proteinExistence type="predicted"/>
<keyword evidence="1" id="KW-0472">Membrane</keyword>
<keyword evidence="3" id="KW-1185">Reference proteome</keyword>
<feature type="transmembrane region" description="Helical" evidence="1">
    <location>
        <begin position="45"/>
        <end position="67"/>
    </location>
</feature>
<feature type="transmembrane region" description="Helical" evidence="1">
    <location>
        <begin position="20"/>
        <end position="39"/>
    </location>
</feature>